<evidence type="ECO:0000256" key="3">
    <source>
        <dbReference type="ARBA" id="ARBA00022679"/>
    </source>
</evidence>
<evidence type="ECO:0000256" key="2">
    <source>
        <dbReference type="ARBA" id="ARBA00009156"/>
    </source>
</evidence>
<dbReference type="UniPathway" id="UPA00618">
    <property type="reaction ID" value="UER00672"/>
</dbReference>
<comment type="catalytic activity">
    <reaction evidence="8 9">
        <text>glycerol + ATP = sn-glycerol 3-phosphate + ADP + H(+)</text>
        <dbReference type="Rhea" id="RHEA:21644"/>
        <dbReference type="ChEBI" id="CHEBI:15378"/>
        <dbReference type="ChEBI" id="CHEBI:17754"/>
        <dbReference type="ChEBI" id="CHEBI:30616"/>
        <dbReference type="ChEBI" id="CHEBI:57597"/>
        <dbReference type="ChEBI" id="CHEBI:456216"/>
        <dbReference type="EC" id="2.7.1.30"/>
    </reaction>
</comment>
<feature type="binding site" evidence="9">
    <location>
        <position position="133"/>
    </location>
    <ligand>
        <name>sn-glycerol 3-phosphate</name>
        <dbReference type="ChEBI" id="CHEBI:57597"/>
    </ligand>
</feature>
<dbReference type="InterPro" id="IPR000577">
    <property type="entry name" value="Carb_kinase_FGGY"/>
</dbReference>
<dbReference type="PANTHER" id="PTHR10196">
    <property type="entry name" value="SUGAR KINASE"/>
    <property type="match status" value="1"/>
</dbReference>
<dbReference type="Pfam" id="PF02782">
    <property type="entry name" value="FGGY_C"/>
    <property type="match status" value="1"/>
</dbReference>
<dbReference type="InterPro" id="IPR005999">
    <property type="entry name" value="Glycerol_kin"/>
</dbReference>
<keyword evidence="6 9" id="KW-0319">Glycerol metabolism</keyword>
<sequence length="494" mass="53175">MTHILAIDQGTTSSRAIIFDAGLRVVASAQEEFPQHYPASGWVEHDPSDLWSTVAGTARAAIEKAGIKATSIAAIGITNQRETTLIWDRATGEPIHRAIVWQDRRTADTCTALKDAGHEPMITARTGLLLDPYFSGTKIKWLLDHVPGARDRAKRGELAFGTVDTFLIWKLTGGRVHATDATNAARTLVYNIARGEWDAEICALLDIPMSLLPEVRDCAADYGTTRPDLFGREIPILGVAGDQQAATVGQACFAPGMMKSTYGTGCFALLNTGADMVPSKNRLLTTIAYRLNGQTTYALEGSIFIAGAVVQWLRDGLKIIREARETQPLADAADPAQDVVLVPAFTGLGAPYWRPDCRGAVYGLTRNSGPAELAKAALESVGYQTRDLLEAMRSDWGAAADGVLRVDGGMTASDWAMQFLSDILGAPVDRPVVTETTALGAAYLAGLQAGLCPPPAEFQSSWALQRRFTPHMDEATRRAKYARWGRAVAATMSV</sequence>
<dbReference type="InterPro" id="IPR018485">
    <property type="entry name" value="FGGY_C"/>
</dbReference>
<evidence type="ECO:0000259" key="11">
    <source>
        <dbReference type="Pfam" id="PF00370"/>
    </source>
</evidence>
<dbReference type="GO" id="GO:0006072">
    <property type="term" value="P:glycerol-3-phosphate metabolic process"/>
    <property type="evidence" value="ECO:0007669"/>
    <property type="project" value="InterPro"/>
</dbReference>
<dbReference type="Pfam" id="PF00370">
    <property type="entry name" value="FGGY_N"/>
    <property type="match status" value="1"/>
</dbReference>
<keyword evidence="7 9" id="KW-0067">ATP-binding</keyword>
<dbReference type="FunFam" id="3.30.420.40:FF:000007">
    <property type="entry name" value="Glycerol kinase"/>
    <property type="match status" value="1"/>
</dbReference>
<dbReference type="Proteomes" id="UP000555411">
    <property type="component" value="Unassembled WGS sequence"/>
</dbReference>
<dbReference type="FunFam" id="3.30.420.40:FF:000008">
    <property type="entry name" value="Glycerol kinase"/>
    <property type="match status" value="1"/>
</dbReference>
<feature type="binding site" evidence="9">
    <location>
        <position position="81"/>
    </location>
    <ligand>
        <name>sn-glycerol 3-phosphate</name>
        <dbReference type="ChEBI" id="CHEBI:57597"/>
    </ligand>
</feature>
<feature type="binding site" evidence="9">
    <location>
        <position position="11"/>
    </location>
    <ligand>
        <name>ATP</name>
        <dbReference type="ChEBI" id="CHEBI:30616"/>
    </ligand>
</feature>
<feature type="binding site" evidence="9">
    <location>
        <position position="82"/>
    </location>
    <ligand>
        <name>glycerol</name>
        <dbReference type="ChEBI" id="CHEBI:17754"/>
    </ligand>
</feature>
<comment type="caution">
    <text evidence="13">The sequence shown here is derived from an EMBL/GenBank/DDBJ whole genome shotgun (WGS) entry which is preliminary data.</text>
</comment>
<dbReference type="EMBL" id="JACLQD010000005">
    <property type="protein sequence ID" value="MBC2837147.1"/>
    <property type="molecule type" value="Genomic_DNA"/>
</dbReference>
<feature type="binding site" evidence="9">
    <location>
        <position position="82"/>
    </location>
    <ligand>
        <name>sn-glycerol 3-phosphate</name>
        <dbReference type="ChEBI" id="CHEBI:57597"/>
    </ligand>
</feature>
<feature type="binding site" evidence="9">
    <location>
        <position position="264"/>
    </location>
    <ligand>
        <name>ADP</name>
        <dbReference type="ChEBI" id="CHEBI:456216"/>
    </ligand>
</feature>
<proteinExistence type="inferred from homology"/>
<keyword evidence="14" id="KW-1185">Reference proteome</keyword>
<comment type="function">
    <text evidence="9">Key enzyme in the regulation of glycerol uptake and metabolism. Catalyzes the phosphorylation of glycerol to yield sn-glycerol 3-phosphate.</text>
</comment>
<feature type="binding site" evidence="9">
    <location>
        <position position="13"/>
    </location>
    <ligand>
        <name>ATP</name>
        <dbReference type="ChEBI" id="CHEBI:30616"/>
    </ligand>
</feature>
<dbReference type="EC" id="2.7.1.30" evidence="9"/>
<feature type="binding site" evidence="9">
    <location>
        <position position="15"/>
    </location>
    <ligand>
        <name>ADP</name>
        <dbReference type="ChEBI" id="CHEBI:456216"/>
    </ligand>
</feature>
<feature type="binding site" evidence="9">
    <location>
        <position position="242"/>
    </location>
    <ligand>
        <name>glycerol</name>
        <dbReference type="ChEBI" id="CHEBI:17754"/>
    </ligand>
</feature>
<dbReference type="PROSITE" id="PS00445">
    <property type="entry name" value="FGGY_KINASES_2"/>
    <property type="match status" value="1"/>
</dbReference>
<evidence type="ECO:0000256" key="1">
    <source>
        <dbReference type="ARBA" id="ARBA00005190"/>
    </source>
</evidence>
<dbReference type="GO" id="GO:0019563">
    <property type="term" value="P:glycerol catabolic process"/>
    <property type="evidence" value="ECO:0007669"/>
    <property type="project" value="UniProtKB-UniRule"/>
</dbReference>
<feature type="binding site" evidence="9">
    <location>
        <position position="133"/>
    </location>
    <ligand>
        <name>glycerol</name>
        <dbReference type="ChEBI" id="CHEBI:17754"/>
    </ligand>
</feature>
<feature type="binding site" evidence="9">
    <location>
        <position position="409"/>
    </location>
    <ligand>
        <name>ADP</name>
        <dbReference type="ChEBI" id="CHEBI:456216"/>
    </ligand>
</feature>
<evidence type="ECO:0000259" key="12">
    <source>
        <dbReference type="Pfam" id="PF02782"/>
    </source>
</evidence>
<dbReference type="InterPro" id="IPR018484">
    <property type="entry name" value="FGGY_N"/>
</dbReference>
<dbReference type="PROSITE" id="PS00933">
    <property type="entry name" value="FGGY_KINASES_1"/>
    <property type="match status" value="1"/>
</dbReference>
<gene>
    <name evidence="9 13" type="primary">glpK</name>
    <name evidence="13" type="ORF">H7F16_16640</name>
</gene>
<feature type="binding site" evidence="9">
    <location>
        <position position="307"/>
    </location>
    <ligand>
        <name>ADP</name>
        <dbReference type="ChEBI" id="CHEBI:456216"/>
    </ligand>
</feature>
<feature type="binding site" evidence="9">
    <location>
        <position position="307"/>
    </location>
    <ligand>
        <name>ATP</name>
        <dbReference type="ChEBI" id="CHEBI:30616"/>
    </ligand>
</feature>
<dbReference type="PIRSF" id="PIRSF000538">
    <property type="entry name" value="GlpK"/>
    <property type="match status" value="1"/>
</dbReference>
<dbReference type="InterPro" id="IPR018483">
    <property type="entry name" value="Carb_kinase_FGGY_CS"/>
</dbReference>
<feature type="binding site" evidence="9">
    <location>
        <position position="243"/>
    </location>
    <ligand>
        <name>glycerol</name>
        <dbReference type="ChEBI" id="CHEBI:17754"/>
    </ligand>
</feature>
<dbReference type="Gene3D" id="3.30.420.40">
    <property type="match status" value="2"/>
</dbReference>
<dbReference type="AlphaFoldDB" id="A0A842ICW9"/>
<dbReference type="GO" id="GO:0005829">
    <property type="term" value="C:cytosol"/>
    <property type="evidence" value="ECO:0007669"/>
    <property type="project" value="TreeGrafter"/>
</dbReference>
<keyword evidence="4 9" id="KW-0547">Nucleotide-binding</keyword>
<evidence type="ECO:0000256" key="7">
    <source>
        <dbReference type="ARBA" id="ARBA00022840"/>
    </source>
</evidence>
<evidence type="ECO:0000256" key="9">
    <source>
        <dbReference type="HAMAP-Rule" id="MF_00186"/>
    </source>
</evidence>
<feature type="domain" description="Carbohydrate kinase FGGY N-terminal" evidence="11">
    <location>
        <begin position="4"/>
        <end position="249"/>
    </location>
</feature>
<dbReference type="GO" id="GO:0004370">
    <property type="term" value="F:glycerol kinase activity"/>
    <property type="evidence" value="ECO:0007669"/>
    <property type="project" value="UniProtKB-UniRule"/>
</dbReference>
<dbReference type="SUPFAM" id="SSF53067">
    <property type="entry name" value="Actin-like ATPase domain"/>
    <property type="match status" value="2"/>
</dbReference>
<feature type="binding site" evidence="9">
    <location>
        <position position="409"/>
    </location>
    <ligand>
        <name>ATP</name>
        <dbReference type="ChEBI" id="CHEBI:30616"/>
    </ligand>
</feature>
<organism evidence="13 14">
    <name type="scientific">Paragemmobacter straminiformis</name>
    <dbReference type="NCBI Taxonomy" id="2045119"/>
    <lineage>
        <taxon>Bacteria</taxon>
        <taxon>Pseudomonadati</taxon>
        <taxon>Pseudomonadota</taxon>
        <taxon>Alphaproteobacteria</taxon>
        <taxon>Rhodobacterales</taxon>
        <taxon>Paracoccaceae</taxon>
        <taxon>Paragemmobacter</taxon>
    </lineage>
</organism>
<comment type="pathway">
    <text evidence="1 9">Polyol metabolism; glycerol degradation via glycerol kinase pathway; sn-glycerol 3-phosphate from glycerol: step 1/1.</text>
</comment>
<name>A0A842ICW9_9RHOB</name>
<feature type="binding site" evidence="9">
    <location>
        <position position="311"/>
    </location>
    <ligand>
        <name>ATP</name>
        <dbReference type="ChEBI" id="CHEBI:30616"/>
    </ligand>
</feature>
<keyword evidence="5 9" id="KW-0418">Kinase</keyword>
<evidence type="ECO:0000313" key="13">
    <source>
        <dbReference type="EMBL" id="MBC2837147.1"/>
    </source>
</evidence>
<evidence type="ECO:0000256" key="5">
    <source>
        <dbReference type="ARBA" id="ARBA00022777"/>
    </source>
</evidence>
<evidence type="ECO:0000313" key="14">
    <source>
        <dbReference type="Proteomes" id="UP000555411"/>
    </source>
</evidence>
<feature type="domain" description="Carbohydrate kinase FGGY C-terminal" evidence="12">
    <location>
        <begin position="259"/>
        <end position="448"/>
    </location>
</feature>
<dbReference type="CDD" id="cd07786">
    <property type="entry name" value="FGGY_EcGK_like"/>
    <property type="match status" value="1"/>
</dbReference>
<evidence type="ECO:0000256" key="10">
    <source>
        <dbReference type="RuleBase" id="RU003733"/>
    </source>
</evidence>
<evidence type="ECO:0000256" key="8">
    <source>
        <dbReference type="ARBA" id="ARBA00052101"/>
    </source>
</evidence>
<feature type="binding site" evidence="9">
    <location>
        <position position="11"/>
    </location>
    <ligand>
        <name>sn-glycerol 3-phosphate</name>
        <dbReference type="ChEBI" id="CHEBI:57597"/>
    </ligand>
</feature>
<accession>A0A842ICW9</accession>
<dbReference type="NCBIfam" id="TIGR01311">
    <property type="entry name" value="glycerol_kin"/>
    <property type="match status" value="1"/>
</dbReference>
<dbReference type="GO" id="GO:0005524">
    <property type="term" value="F:ATP binding"/>
    <property type="evidence" value="ECO:0007669"/>
    <property type="project" value="UniProtKB-UniRule"/>
</dbReference>
<dbReference type="InterPro" id="IPR043129">
    <property type="entry name" value="ATPase_NBD"/>
</dbReference>
<dbReference type="RefSeq" id="WP_185798754.1">
    <property type="nucleotide sequence ID" value="NZ_JACLQD010000005.1"/>
</dbReference>
<reference evidence="13 14" key="1">
    <citation type="journal article" date="2017" name="Int. J. Syst. Evol. Microbiol.">
        <title>Gemmobacter straminiformis sp. nov., isolated from an artificial fountain.</title>
        <authorList>
            <person name="Kang J.Y."/>
            <person name="Kim M.J."/>
            <person name="Chun J."/>
            <person name="Son K.P."/>
            <person name="Jahng K.Y."/>
        </authorList>
    </citation>
    <scope>NUCLEOTIDE SEQUENCE [LARGE SCALE GENOMIC DNA]</scope>
    <source>
        <strain evidence="13 14">CAM-8</strain>
    </source>
</reference>
<comment type="caution">
    <text evidence="9">Lacks conserved residue(s) required for the propagation of feature annotation.</text>
</comment>
<keyword evidence="3 9" id="KW-0808">Transferase</keyword>
<comment type="activity regulation">
    <text evidence="9">Inhibited by fructose 1,6-bisphosphate (FBP).</text>
</comment>
<evidence type="ECO:0000256" key="6">
    <source>
        <dbReference type="ARBA" id="ARBA00022798"/>
    </source>
</evidence>
<feature type="binding site" evidence="9">
    <location>
        <position position="12"/>
    </location>
    <ligand>
        <name>ATP</name>
        <dbReference type="ChEBI" id="CHEBI:30616"/>
    </ligand>
</feature>
<protein>
    <recommendedName>
        <fullName evidence="9">Glycerol kinase</fullName>
        <ecNumber evidence="9">2.7.1.30</ecNumber>
    </recommendedName>
    <alternativeName>
        <fullName evidence="9">ATP:glycerol 3-phosphotransferase</fullName>
    </alternativeName>
    <alternativeName>
        <fullName evidence="9">Glycerokinase</fullName>
        <shortName evidence="9">GK</shortName>
    </alternativeName>
</protein>
<feature type="binding site" evidence="9">
    <location>
        <position position="81"/>
    </location>
    <ligand>
        <name>glycerol</name>
        <dbReference type="ChEBI" id="CHEBI:17754"/>
    </ligand>
</feature>
<feature type="binding site" evidence="9">
    <location>
        <position position="11"/>
    </location>
    <ligand>
        <name>ADP</name>
        <dbReference type="ChEBI" id="CHEBI:456216"/>
    </ligand>
</feature>
<feature type="binding site" evidence="9">
    <location>
        <position position="264"/>
    </location>
    <ligand>
        <name>ATP</name>
        <dbReference type="ChEBI" id="CHEBI:30616"/>
    </ligand>
</feature>
<evidence type="ECO:0000256" key="4">
    <source>
        <dbReference type="ARBA" id="ARBA00022741"/>
    </source>
</evidence>
<dbReference type="HAMAP" id="MF_00186">
    <property type="entry name" value="Glycerol_kin"/>
    <property type="match status" value="1"/>
</dbReference>
<feature type="binding site" evidence="9">
    <location>
        <position position="242"/>
    </location>
    <ligand>
        <name>sn-glycerol 3-phosphate</name>
        <dbReference type="ChEBI" id="CHEBI:57597"/>
    </ligand>
</feature>
<comment type="similarity">
    <text evidence="2 9 10">Belongs to the FGGY kinase family.</text>
</comment>
<dbReference type="PANTHER" id="PTHR10196:SF78">
    <property type="entry name" value="GLYCEROL KINASE"/>
    <property type="match status" value="1"/>
</dbReference>
<dbReference type="NCBIfam" id="NF000756">
    <property type="entry name" value="PRK00047.1"/>
    <property type="match status" value="1"/>
</dbReference>